<dbReference type="STRING" id="626940.BHW43_02020"/>
<protein>
    <recommendedName>
        <fullName evidence="5">Fe/B12 periplasmic-binding domain-containing protein</fullName>
    </recommendedName>
</protein>
<dbReference type="PROSITE" id="PS50983">
    <property type="entry name" value="FE_B12_PBP"/>
    <property type="match status" value="1"/>
</dbReference>
<sequence length="254" mass="27771">MALGAGDKITAAVLTEAEDKGRLQALLPNTRIYTQPLQLEAAVALQPDFILGWRRYFADNQLGDTSSWIANGIPAYIQDASGPVPAKGRFPACTIASEKRFISNMGLALGKQQQARDIIQKIDAELQAAEKIPAQRVLFVEFLNGNIEVFGNDLLCGDIIRHYGCSLVSYSAPFISQEEMMEMQAAKIFIVYHGGEQQKQAALAQLHNPLYKHLPAVASGQVYPIAYKQIVAPGSDLLGTLKYIKQCLLANPPQ</sequence>
<dbReference type="AlphaFoldDB" id="A0A1Q6R9S8"/>
<dbReference type="PANTHER" id="PTHR30532:SF24">
    <property type="entry name" value="FERRIC ENTEROBACTIN-BINDING PERIPLASMIC PROTEIN FEPB"/>
    <property type="match status" value="1"/>
</dbReference>
<name>A0A1Q6R9S8_9FIRM</name>
<dbReference type="Gene3D" id="3.40.50.1980">
    <property type="entry name" value="Nitrogenase molybdenum iron protein domain"/>
    <property type="match status" value="2"/>
</dbReference>
<evidence type="ECO:0000256" key="3">
    <source>
        <dbReference type="ARBA" id="ARBA00022448"/>
    </source>
</evidence>
<dbReference type="InterPro" id="IPR002491">
    <property type="entry name" value="ABC_transptr_periplasmic_BD"/>
</dbReference>
<evidence type="ECO:0000256" key="2">
    <source>
        <dbReference type="ARBA" id="ARBA00008814"/>
    </source>
</evidence>
<evidence type="ECO:0000313" key="7">
    <source>
        <dbReference type="Proteomes" id="UP000186777"/>
    </source>
</evidence>
<dbReference type="PANTHER" id="PTHR30532">
    <property type="entry name" value="IRON III DICITRATE-BINDING PERIPLASMIC PROTEIN"/>
    <property type="match status" value="1"/>
</dbReference>
<comment type="caution">
    <text evidence="6">The sequence shown here is derived from an EMBL/GenBank/DDBJ whole genome shotgun (WGS) entry which is preliminary data.</text>
</comment>
<reference evidence="6 7" key="1">
    <citation type="journal article" date="2016" name="Nat. Biotechnol.">
        <title>Measurement of bacterial replication rates in microbial communities.</title>
        <authorList>
            <person name="Brown C.T."/>
            <person name="Olm M.R."/>
            <person name="Thomas B.C."/>
            <person name="Banfield J.F."/>
        </authorList>
    </citation>
    <scope>NUCLEOTIDE SEQUENCE [LARGE SCALE GENOMIC DNA]</scope>
    <source>
        <strain evidence="6">46_33</strain>
    </source>
</reference>
<evidence type="ECO:0000256" key="1">
    <source>
        <dbReference type="ARBA" id="ARBA00004196"/>
    </source>
</evidence>
<dbReference type="GO" id="GO:0030288">
    <property type="term" value="C:outer membrane-bounded periplasmic space"/>
    <property type="evidence" value="ECO:0007669"/>
    <property type="project" value="TreeGrafter"/>
</dbReference>
<keyword evidence="4" id="KW-0732">Signal</keyword>
<dbReference type="Pfam" id="PF01497">
    <property type="entry name" value="Peripla_BP_2"/>
    <property type="match status" value="1"/>
</dbReference>
<dbReference type="GO" id="GO:1901678">
    <property type="term" value="P:iron coordination entity transport"/>
    <property type="evidence" value="ECO:0007669"/>
    <property type="project" value="UniProtKB-ARBA"/>
</dbReference>
<evidence type="ECO:0000256" key="4">
    <source>
        <dbReference type="ARBA" id="ARBA00022729"/>
    </source>
</evidence>
<evidence type="ECO:0000313" key="6">
    <source>
        <dbReference type="EMBL" id="OLA39127.1"/>
    </source>
</evidence>
<dbReference type="InterPro" id="IPR051313">
    <property type="entry name" value="Bact_iron-sidero_bind"/>
</dbReference>
<organism evidence="6 7">
    <name type="scientific">Phascolarctobacterium succinatutens</name>
    <dbReference type="NCBI Taxonomy" id="626940"/>
    <lineage>
        <taxon>Bacteria</taxon>
        <taxon>Bacillati</taxon>
        <taxon>Bacillota</taxon>
        <taxon>Negativicutes</taxon>
        <taxon>Acidaminococcales</taxon>
        <taxon>Acidaminococcaceae</taxon>
        <taxon>Phascolarctobacterium</taxon>
    </lineage>
</organism>
<gene>
    <name evidence="6" type="ORF">BHW43_02020</name>
</gene>
<dbReference type="Proteomes" id="UP000186777">
    <property type="component" value="Unassembled WGS sequence"/>
</dbReference>
<comment type="similarity">
    <text evidence="2">Belongs to the bacterial solute-binding protein 8 family.</text>
</comment>
<keyword evidence="3" id="KW-0813">Transport</keyword>
<evidence type="ECO:0000259" key="5">
    <source>
        <dbReference type="PROSITE" id="PS50983"/>
    </source>
</evidence>
<feature type="domain" description="Fe/B12 periplasmic-binding" evidence="5">
    <location>
        <begin position="1"/>
        <end position="252"/>
    </location>
</feature>
<dbReference type="EMBL" id="MNTG01000002">
    <property type="protein sequence ID" value="OLA39127.1"/>
    <property type="molecule type" value="Genomic_DNA"/>
</dbReference>
<dbReference type="SUPFAM" id="SSF53807">
    <property type="entry name" value="Helical backbone' metal receptor"/>
    <property type="match status" value="1"/>
</dbReference>
<accession>A0A1Q6R9S8</accession>
<proteinExistence type="inferred from homology"/>
<comment type="subcellular location">
    <subcellularLocation>
        <location evidence="1">Cell envelope</location>
    </subcellularLocation>
</comment>